<organism evidence="1 2">
    <name type="scientific">Chloropicon roscoffensis</name>
    <dbReference type="NCBI Taxonomy" id="1461544"/>
    <lineage>
        <taxon>Eukaryota</taxon>
        <taxon>Viridiplantae</taxon>
        <taxon>Chlorophyta</taxon>
        <taxon>Chloropicophyceae</taxon>
        <taxon>Chloropicales</taxon>
        <taxon>Chloropicaceae</taxon>
        <taxon>Chloropicon</taxon>
    </lineage>
</organism>
<accession>A0AAX4PEB5</accession>
<dbReference type="Proteomes" id="UP001472866">
    <property type="component" value="Chromosome 10"/>
</dbReference>
<reference evidence="1 2" key="1">
    <citation type="submission" date="2024-03" db="EMBL/GenBank/DDBJ databases">
        <title>Complete genome sequence of the green alga Chloropicon roscoffensis RCC1871.</title>
        <authorList>
            <person name="Lemieux C."/>
            <person name="Pombert J.-F."/>
            <person name="Otis C."/>
            <person name="Turmel M."/>
        </authorList>
    </citation>
    <scope>NUCLEOTIDE SEQUENCE [LARGE SCALE GENOMIC DNA]</scope>
    <source>
        <strain evidence="1 2">RCC1871</strain>
    </source>
</reference>
<keyword evidence="2" id="KW-1185">Reference proteome</keyword>
<name>A0AAX4PEB5_9CHLO</name>
<evidence type="ECO:0000313" key="1">
    <source>
        <dbReference type="EMBL" id="WZN64717.1"/>
    </source>
</evidence>
<proteinExistence type="predicted"/>
<gene>
    <name evidence="1" type="ORF">HKI87_10g62740</name>
</gene>
<evidence type="ECO:0000313" key="2">
    <source>
        <dbReference type="Proteomes" id="UP001472866"/>
    </source>
</evidence>
<protein>
    <submittedName>
        <fullName evidence="1">Uncharacterized protein</fullName>
    </submittedName>
</protein>
<dbReference type="PANTHER" id="PTHR35716:SF1">
    <property type="entry name" value="OS05G0574700 PROTEIN"/>
    <property type="match status" value="1"/>
</dbReference>
<dbReference type="EMBL" id="CP151510">
    <property type="protein sequence ID" value="WZN64717.1"/>
    <property type="molecule type" value="Genomic_DNA"/>
</dbReference>
<dbReference type="AlphaFoldDB" id="A0AAX4PEB5"/>
<dbReference type="PANTHER" id="PTHR35716">
    <property type="entry name" value="OS05G0574700 PROTEIN-RELATED"/>
    <property type="match status" value="1"/>
</dbReference>
<sequence length="130" mass="15063">MAPEEIVAAQLEALRTPHEPRTNHGIQVMYEFCEGSGSMERSRYFGYSKDLYHFDHFLGGFQNEFKDLMEYDSYSFDDVGMNQEGEKTVRVTVRGSRGSQEYEKSFTFCLVTREFGTKKGCLMTSRIVKH</sequence>